<dbReference type="OrthoDB" id="3386719at2"/>
<organism evidence="2 3">
    <name type="scientific">Krasilnikovia cinnamomea</name>
    <dbReference type="NCBI Taxonomy" id="349313"/>
    <lineage>
        <taxon>Bacteria</taxon>
        <taxon>Bacillati</taxon>
        <taxon>Actinomycetota</taxon>
        <taxon>Actinomycetes</taxon>
        <taxon>Micromonosporales</taxon>
        <taxon>Micromonosporaceae</taxon>
        <taxon>Krasilnikovia</taxon>
    </lineage>
</organism>
<dbReference type="EMBL" id="SHKY01000002">
    <property type="protein sequence ID" value="RZU46603.1"/>
    <property type="molecule type" value="Genomic_DNA"/>
</dbReference>
<protein>
    <submittedName>
        <fullName evidence="2">Uncharacterized protein</fullName>
    </submittedName>
</protein>
<dbReference type="RefSeq" id="WP_130513796.1">
    <property type="nucleotide sequence ID" value="NZ_SHKY01000002.1"/>
</dbReference>
<dbReference type="Proteomes" id="UP000292564">
    <property type="component" value="Unassembled WGS sequence"/>
</dbReference>
<comment type="caution">
    <text evidence="2">The sequence shown here is derived from an EMBL/GenBank/DDBJ whole genome shotgun (WGS) entry which is preliminary data.</text>
</comment>
<name>A0A4Q7Z9R2_9ACTN</name>
<gene>
    <name evidence="2" type="ORF">EV385_6678</name>
</gene>
<evidence type="ECO:0000313" key="3">
    <source>
        <dbReference type="Proteomes" id="UP000292564"/>
    </source>
</evidence>
<dbReference type="AlphaFoldDB" id="A0A4Q7Z9R2"/>
<evidence type="ECO:0000313" key="2">
    <source>
        <dbReference type="EMBL" id="RZU46603.1"/>
    </source>
</evidence>
<feature type="region of interest" description="Disordered" evidence="1">
    <location>
        <begin position="80"/>
        <end position="103"/>
    </location>
</feature>
<sequence length="103" mass="11153">MTDPANPQGYVGGWVLFATRCGHPLAYAYTESGCTFFWHDFDHGSMTGPSVDTERHSATRLATQDDLDVLRRGDSCELCSLDTTPRPTEAGEGEAASRSPVTV</sequence>
<keyword evidence="3" id="KW-1185">Reference proteome</keyword>
<reference evidence="2 3" key="1">
    <citation type="submission" date="2019-02" db="EMBL/GenBank/DDBJ databases">
        <title>Sequencing the genomes of 1000 actinobacteria strains.</title>
        <authorList>
            <person name="Klenk H.-P."/>
        </authorList>
    </citation>
    <scope>NUCLEOTIDE SEQUENCE [LARGE SCALE GENOMIC DNA]</scope>
    <source>
        <strain evidence="2 3">DSM 45162</strain>
    </source>
</reference>
<evidence type="ECO:0000256" key="1">
    <source>
        <dbReference type="SAM" id="MobiDB-lite"/>
    </source>
</evidence>
<accession>A0A4Q7Z9R2</accession>
<proteinExistence type="predicted"/>